<feature type="region of interest" description="Disordered" evidence="4">
    <location>
        <begin position="53"/>
        <end position="75"/>
    </location>
</feature>
<feature type="region of interest" description="Disordered" evidence="4">
    <location>
        <begin position="244"/>
        <end position="264"/>
    </location>
</feature>
<dbReference type="PANTHER" id="PTHR45789:SF2">
    <property type="entry name" value="FI18025P1"/>
    <property type="match status" value="1"/>
</dbReference>
<feature type="region of interest" description="Disordered" evidence="4">
    <location>
        <begin position="1"/>
        <end position="30"/>
    </location>
</feature>
<evidence type="ECO:0000256" key="3">
    <source>
        <dbReference type="PROSITE-ProRule" id="PRU00267"/>
    </source>
</evidence>
<dbReference type="GO" id="GO:0000981">
    <property type="term" value="F:DNA-binding transcription factor activity, RNA polymerase II-specific"/>
    <property type="evidence" value="ECO:0007669"/>
    <property type="project" value="TreeGrafter"/>
</dbReference>
<feature type="region of interest" description="Disordered" evidence="4">
    <location>
        <begin position="150"/>
        <end position="174"/>
    </location>
</feature>
<feature type="compositionally biased region" description="Polar residues" evidence="4">
    <location>
        <begin position="1"/>
        <end position="24"/>
    </location>
</feature>
<keyword evidence="1 3" id="KW-0238">DNA-binding</keyword>
<gene>
    <name evidence="6" type="ORF">WG66_2313</name>
</gene>
<dbReference type="PANTHER" id="PTHR45789">
    <property type="entry name" value="FI18025P1"/>
    <property type="match status" value="1"/>
</dbReference>
<dbReference type="Pfam" id="PF00505">
    <property type="entry name" value="HMG_box"/>
    <property type="match status" value="1"/>
</dbReference>
<evidence type="ECO:0000313" key="6">
    <source>
        <dbReference type="EMBL" id="KTB45115.1"/>
    </source>
</evidence>
<accession>A0A0W0G982</accession>
<feature type="compositionally biased region" description="Basic residues" evidence="4">
    <location>
        <begin position="151"/>
        <end position="166"/>
    </location>
</feature>
<feature type="DNA-binding region" description="HMG box" evidence="3">
    <location>
        <begin position="72"/>
        <end position="141"/>
    </location>
</feature>
<dbReference type="GO" id="GO:0005634">
    <property type="term" value="C:nucleus"/>
    <property type="evidence" value="ECO:0007669"/>
    <property type="project" value="UniProtKB-UniRule"/>
</dbReference>
<dbReference type="GO" id="GO:0000978">
    <property type="term" value="F:RNA polymerase II cis-regulatory region sequence-specific DNA binding"/>
    <property type="evidence" value="ECO:0007669"/>
    <property type="project" value="TreeGrafter"/>
</dbReference>
<sequence length="541" mass="59956">MAKLSPSESLSASPKAPDTTSSSPTERKLSVPIAFGKTVLDSSLPIPDPVTLTIRSDPTKKSHARKQPPGHIPRPRNAFILFRCDFVRQHKVPQEIEGKHSNISRIAGAIWQHMTAEQRKPWKDMAEEEKRKHKEKHPGYKYRPVAVGVRARPKSRGRPKISPKRRRAEELGSSTDYLQSIKQSPSPVATPDHTPIHTPPTHRALPLELPMLRPNVPSNYFPEPLRRSSSCPPSGAFPVTQPMNEYYNTLPGHPKTVRDDLSRRPSRVTFYQSSPTSGSFPVAPPIPTNFPFPFHENAAVQYAPLDAVAPPGWYKAPPQSAHWTQWTGDVGKQFERQAAMRNHDFDNSFGNTIPHWIGTSIPDPGPSFTNPFDGGNGTPHPFSHTTRCPSQPISPLDTSFMTLRSRPEFPGNSWIAGSAGSPQVQLDDYRLPSPGPYHTQAISVKANGVPHDTYQACFIPDRSQGYASGPSDGIDVTEELRKLVPRISLYEKDTSDPDTSQQAFNFMPRQKTGLSDLQGGWYAHFNSNAPSPAIVVESDNI</sequence>
<dbReference type="Gene3D" id="1.10.30.10">
    <property type="entry name" value="High mobility group box domain"/>
    <property type="match status" value="1"/>
</dbReference>
<evidence type="ECO:0000313" key="7">
    <source>
        <dbReference type="Proteomes" id="UP000054988"/>
    </source>
</evidence>
<dbReference type="SUPFAM" id="SSF47095">
    <property type="entry name" value="HMG-box"/>
    <property type="match status" value="1"/>
</dbReference>
<evidence type="ECO:0000256" key="1">
    <source>
        <dbReference type="ARBA" id="ARBA00023125"/>
    </source>
</evidence>
<reference evidence="6 7" key="1">
    <citation type="submission" date="2015-12" db="EMBL/GenBank/DDBJ databases">
        <title>Draft genome sequence of Moniliophthora roreri, the causal agent of frosty pod rot of cacao.</title>
        <authorList>
            <person name="Aime M.C."/>
            <person name="Diaz-Valderrama J.R."/>
            <person name="Kijpornyongpan T."/>
            <person name="Phillips-Mora W."/>
        </authorList>
    </citation>
    <scope>NUCLEOTIDE SEQUENCE [LARGE SCALE GENOMIC DNA]</scope>
    <source>
        <strain evidence="6 7">MCA 2952</strain>
    </source>
</reference>
<dbReference type="EMBL" id="LATX01000775">
    <property type="protein sequence ID" value="KTB45115.1"/>
    <property type="molecule type" value="Genomic_DNA"/>
</dbReference>
<protein>
    <recommendedName>
        <fullName evidence="5">HMG box domain-containing protein</fullName>
    </recommendedName>
</protein>
<evidence type="ECO:0000256" key="4">
    <source>
        <dbReference type="SAM" id="MobiDB-lite"/>
    </source>
</evidence>
<feature type="domain" description="HMG box" evidence="5">
    <location>
        <begin position="72"/>
        <end position="141"/>
    </location>
</feature>
<dbReference type="AlphaFoldDB" id="A0A0W0G982"/>
<evidence type="ECO:0000259" key="5">
    <source>
        <dbReference type="PROSITE" id="PS50118"/>
    </source>
</evidence>
<dbReference type="eggNOG" id="KOG0527">
    <property type="taxonomic scope" value="Eukaryota"/>
</dbReference>
<organism evidence="6 7">
    <name type="scientific">Moniliophthora roreri</name>
    <name type="common">Frosty pod rot fungus</name>
    <name type="synonym">Monilia roreri</name>
    <dbReference type="NCBI Taxonomy" id="221103"/>
    <lineage>
        <taxon>Eukaryota</taxon>
        <taxon>Fungi</taxon>
        <taxon>Dikarya</taxon>
        <taxon>Basidiomycota</taxon>
        <taxon>Agaricomycotina</taxon>
        <taxon>Agaricomycetes</taxon>
        <taxon>Agaricomycetidae</taxon>
        <taxon>Agaricales</taxon>
        <taxon>Marasmiineae</taxon>
        <taxon>Marasmiaceae</taxon>
        <taxon>Moniliophthora</taxon>
    </lineage>
</organism>
<keyword evidence="2 3" id="KW-0539">Nucleus</keyword>
<name>A0A0W0G982_MONRR</name>
<dbReference type="Proteomes" id="UP000054988">
    <property type="component" value="Unassembled WGS sequence"/>
</dbReference>
<dbReference type="CDD" id="cd01389">
    <property type="entry name" value="HMG-box_ROX1-like"/>
    <property type="match status" value="1"/>
</dbReference>
<dbReference type="InterPro" id="IPR009071">
    <property type="entry name" value="HMG_box_dom"/>
</dbReference>
<evidence type="ECO:0000256" key="2">
    <source>
        <dbReference type="ARBA" id="ARBA00023242"/>
    </source>
</evidence>
<dbReference type="InterPro" id="IPR051356">
    <property type="entry name" value="SOX/SOX-like_TF"/>
</dbReference>
<dbReference type="InterPro" id="IPR036910">
    <property type="entry name" value="HMG_box_dom_sf"/>
</dbReference>
<dbReference type="PROSITE" id="PS50118">
    <property type="entry name" value="HMG_BOX_2"/>
    <property type="match status" value="1"/>
</dbReference>
<dbReference type="SMART" id="SM00398">
    <property type="entry name" value="HMG"/>
    <property type="match status" value="1"/>
</dbReference>
<proteinExistence type="predicted"/>
<comment type="caution">
    <text evidence="6">The sequence shown here is derived from an EMBL/GenBank/DDBJ whole genome shotgun (WGS) entry which is preliminary data.</text>
</comment>